<keyword evidence="2" id="KW-1185">Reference proteome</keyword>
<accession>A0ACA9SF14</accession>
<feature type="non-terminal residue" evidence="1">
    <location>
        <position position="1"/>
    </location>
</feature>
<dbReference type="Proteomes" id="UP000789920">
    <property type="component" value="Unassembled WGS sequence"/>
</dbReference>
<feature type="non-terminal residue" evidence="1">
    <location>
        <position position="150"/>
    </location>
</feature>
<gene>
    <name evidence="1" type="ORF">RPERSI_LOCUS29845</name>
</gene>
<evidence type="ECO:0000313" key="2">
    <source>
        <dbReference type="Proteomes" id="UP000789920"/>
    </source>
</evidence>
<comment type="caution">
    <text evidence="1">The sequence shown here is derived from an EMBL/GenBank/DDBJ whole genome shotgun (WGS) entry which is preliminary data.</text>
</comment>
<reference evidence="1" key="1">
    <citation type="submission" date="2021-06" db="EMBL/GenBank/DDBJ databases">
        <authorList>
            <person name="Kallberg Y."/>
            <person name="Tangrot J."/>
            <person name="Rosling A."/>
        </authorList>
    </citation>
    <scope>NUCLEOTIDE SEQUENCE</scope>
    <source>
        <strain evidence="1">MA461A</strain>
    </source>
</reference>
<proteinExistence type="predicted"/>
<protein>
    <submittedName>
        <fullName evidence="1">12888_t:CDS:1</fullName>
    </submittedName>
</protein>
<organism evidence="1 2">
    <name type="scientific">Racocetra persica</name>
    <dbReference type="NCBI Taxonomy" id="160502"/>
    <lineage>
        <taxon>Eukaryota</taxon>
        <taxon>Fungi</taxon>
        <taxon>Fungi incertae sedis</taxon>
        <taxon>Mucoromycota</taxon>
        <taxon>Glomeromycotina</taxon>
        <taxon>Glomeromycetes</taxon>
        <taxon>Diversisporales</taxon>
        <taxon>Gigasporaceae</taxon>
        <taxon>Racocetra</taxon>
    </lineage>
</organism>
<sequence>FSGCCWGSLKKAFRRPPKFIIDAKHIKFLKIYKSKHDRVWRFTRNYAFRGGCVLAALMPALLSFCLRSQYSSRALKTGVSALDLDLLIRVNRRGMIMFAPDHATGISASVIGDPSLDLRHVATKILKIIPCVEFPGPAPQALANGTQTLL</sequence>
<name>A0ACA9SF14_9GLOM</name>
<dbReference type="EMBL" id="CAJVQC010113946">
    <property type="protein sequence ID" value="CAG8836196.1"/>
    <property type="molecule type" value="Genomic_DNA"/>
</dbReference>
<evidence type="ECO:0000313" key="1">
    <source>
        <dbReference type="EMBL" id="CAG8836196.1"/>
    </source>
</evidence>